<evidence type="ECO:0000313" key="3">
    <source>
        <dbReference type="Proteomes" id="UP000317863"/>
    </source>
</evidence>
<dbReference type="AlphaFoldDB" id="A0A544QTS8"/>
<protein>
    <submittedName>
        <fullName evidence="2">ABC-2 transporter permease</fullName>
    </submittedName>
</protein>
<reference evidence="2 3" key="1">
    <citation type="submission" date="2019-02" db="EMBL/GenBank/DDBJ databases">
        <title>Peptostreptococcaceae bacterium ZHW00191 nov., a new bacterium isolated from the human gut.</title>
        <authorList>
            <person name="Zhou H.-W."/>
            <person name="Chen X.-J."/>
        </authorList>
    </citation>
    <scope>NUCLEOTIDE SEQUENCE [LARGE SCALE GENOMIC DNA]</scope>
    <source>
        <strain evidence="2 3">ZHW00191</strain>
    </source>
</reference>
<comment type="caution">
    <text evidence="2">The sequence shown here is derived from an EMBL/GenBank/DDBJ whole genome shotgun (WGS) entry which is preliminary data.</text>
</comment>
<proteinExistence type="predicted"/>
<feature type="transmembrane region" description="Helical" evidence="1">
    <location>
        <begin position="211"/>
        <end position="233"/>
    </location>
</feature>
<sequence length="249" mass="28792">MILSIITDWGEEEMINLIKKDIIVYIKSERIKMFKYLIAFLLMYLFLNDISYYGIPVIFTYFIMIGIFSGDSENKSIRFIRSMPVKLDEIVYSRYLMCIGTLISSIIVTDLVCNFLSNYMFRPVVMNDVFFAVDISLVIMSIAQLLFFRFGYDYIKIAAAGIGIAVFVLYGSFLKVVAEKVYLLNAGTTILKTGYYETDTVFTQMFEGVSAYINTTFINMYSMTVLAFIIYLISMRISIKFMNGNRYIK</sequence>
<dbReference type="EMBL" id="SGJB01000016">
    <property type="protein sequence ID" value="TQQ84094.1"/>
    <property type="molecule type" value="Genomic_DNA"/>
</dbReference>
<keyword evidence="1" id="KW-0812">Transmembrane</keyword>
<feature type="transmembrane region" description="Helical" evidence="1">
    <location>
        <begin position="91"/>
        <end position="117"/>
    </location>
</feature>
<organism evidence="2 3">
    <name type="scientific">Peptacetobacter hominis</name>
    <dbReference type="NCBI Taxonomy" id="2743610"/>
    <lineage>
        <taxon>Bacteria</taxon>
        <taxon>Bacillati</taxon>
        <taxon>Bacillota</taxon>
        <taxon>Clostridia</taxon>
        <taxon>Peptostreptococcales</taxon>
        <taxon>Peptostreptococcaceae</taxon>
        <taxon>Peptacetobacter</taxon>
    </lineage>
</organism>
<evidence type="ECO:0000313" key="2">
    <source>
        <dbReference type="EMBL" id="TQQ84094.1"/>
    </source>
</evidence>
<dbReference type="OrthoDB" id="1757899at2"/>
<feature type="transmembrane region" description="Helical" evidence="1">
    <location>
        <begin position="53"/>
        <end position="70"/>
    </location>
</feature>
<dbReference type="Proteomes" id="UP000317863">
    <property type="component" value="Unassembled WGS sequence"/>
</dbReference>
<dbReference type="Pfam" id="PF13346">
    <property type="entry name" value="ABC2_membrane_5"/>
    <property type="match status" value="1"/>
</dbReference>
<keyword evidence="1" id="KW-0472">Membrane</keyword>
<evidence type="ECO:0000256" key="1">
    <source>
        <dbReference type="SAM" id="Phobius"/>
    </source>
</evidence>
<name>A0A544QTS8_9FIRM</name>
<keyword evidence="1" id="KW-1133">Transmembrane helix</keyword>
<gene>
    <name evidence="2" type="ORF">EXD82_08295</name>
</gene>
<accession>A0A544QTS8</accession>
<feature type="transmembrane region" description="Helical" evidence="1">
    <location>
        <begin position="129"/>
        <end position="147"/>
    </location>
</feature>
<keyword evidence="3" id="KW-1185">Reference proteome</keyword>
<feature type="transmembrane region" description="Helical" evidence="1">
    <location>
        <begin position="154"/>
        <end position="173"/>
    </location>
</feature>
<dbReference type="InterPro" id="IPR025699">
    <property type="entry name" value="ABC2_memb-like"/>
</dbReference>